<accession>A0A2S3R1G4</accession>
<protein>
    <submittedName>
        <fullName evidence="1">Uncharacterized protein</fullName>
    </submittedName>
</protein>
<dbReference type="EMBL" id="PDGH01000101">
    <property type="protein sequence ID" value="POB46935.1"/>
    <property type="molecule type" value="Genomic_DNA"/>
</dbReference>
<proteinExistence type="predicted"/>
<reference evidence="1 2" key="1">
    <citation type="journal article" date="2018" name="Front. Microbiol.">
        <title>Phylogeny of Vibrio vulnificus from the Analysis of the Core-Genome: Implications for Intra-Species Taxonomy.</title>
        <authorList>
            <person name="Roig F.J."/>
            <person name="Gonzalez-Candelas F."/>
            <person name="Sanjuan E."/>
            <person name="Fouz B."/>
            <person name="Feil E.J."/>
            <person name="Llorens C."/>
            <person name="Baker-Austin C."/>
            <person name="Oliver J.D."/>
            <person name="Danin-Poleg Y."/>
            <person name="Gibas C.J."/>
            <person name="Kashi Y."/>
            <person name="Gulig P.A."/>
            <person name="Morrison S.S."/>
            <person name="Amaro C."/>
        </authorList>
    </citation>
    <scope>NUCLEOTIDE SEQUENCE [LARGE SCALE GENOMIC DNA]</scope>
    <source>
        <strain evidence="1 2">CECT4608</strain>
    </source>
</reference>
<gene>
    <name evidence="1" type="ORF">CRN52_12715</name>
</gene>
<dbReference type="Proteomes" id="UP000237466">
    <property type="component" value="Unassembled WGS sequence"/>
</dbReference>
<name>A0A2S3R1G4_VIBVL</name>
<evidence type="ECO:0000313" key="1">
    <source>
        <dbReference type="EMBL" id="POB46935.1"/>
    </source>
</evidence>
<dbReference type="AlphaFoldDB" id="A0A2S3R1G4"/>
<comment type="caution">
    <text evidence="1">The sequence shown here is derived from an EMBL/GenBank/DDBJ whole genome shotgun (WGS) entry which is preliminary data.</text>
</comment>
<evidence type="ECO:0000313" key="2">
    <source>
        <dbReference type="Proteomes" id="UP000237466"/>
    </source>
</evidence>
<organism evidence="1 2">
    <name type="scientific">Vibrio vulnificus</name>
    <dbReference type="NCBI Taxonomy" id="672"/>
    <lineage>
        <taxon>Bacteria</taxon>
        <taxon>Pseudomonadati</taxon>
        <taxon>Pseudomonadota</taxon>
        <taxon>Gammaproteobacteria</taxon>
        <taxon>Vibrionales</taxon>
        <taxon>Vibrionaceae</taxon>
        <taxon>Vibrio</taxon>
    </lineage>
</organism>
<dbReference type="RefSeq" id="WP_103200468.1">
    <property type="nucleotide sequence ID" value="NZ_PDGH01000101.1"/>
</dbReference>
<sequence length="499" mass="57355">MILFNTDQAKTLALLFQDKFASLTGRNIKASNARELLARFVGFNSYNGLIAALKQSPVDTCTSYEYSNEFFKHVSDKFKISLDGYQQHVLTYWLERPPLELVPAITFSLPERSFEKYSEAIVNAKEFLELSNQETEDVDENSLPIEYDGYGYSEEAEADYFSELFALAHEGVDLSELSDDEHDKHYEDWYRANKLQLSQVEKFFEVKRIHERKEELLENGPGIEFFAFRTDRLIKYGPEASKKMVNVIKERFGDDVVLGIWRIGHTDLEFWRGSIQPSSIPFYQSACMAVFAKGEWHYLADISGFSLTTCGPYGNTNKRDFYYMADAHTQFSCDLAKSVINHINVKGDSFDDYFFDEDNFGENTTVTLISEFNSLDDIIGFAAFLANQVTVTFYYNGVEDPDKTEADAYADLGLPWVPSARLLVTYECGPQRSNIHNIIHSLHTLQIPDTDRGDMSDEEKETLARQQLFTKTLKEFTVEPIYEGEYEIMSFDPYSYPNC</sequence>